<feature type="region of interest" description="Disordered" evidence="2">
    <location>
        <begin position="68"/>
        <end position="115"/>
    </location>
</feature>
<evidence type="ECO:0000313" key="6">
    <source>
        <dbReference type="EMBL" id="KAJ1253825.1"/>
    </source>
</evidence>
<feature type="signal peptide" evidence="3">
    <location>
        <begin position="1"/>
        <end position="21"/>
    </location>
</feature>
<accession>A0A9W8CD59</accession>
<dbReference type="GO" id="GO:0006508">
    <property type="term" value="P:proteolysis"/>
    <property type="evidence" value="ECO:0007669"/>
    <property type="project" value="InterPro"/>
</dbReference>
<dbReference type="EMBL" id="MU630624">
    <property type="protein sequence ID" value="KAJ1253825.1"/>
    <property type="molecule type" value="Genomic_DNA"/>
</dbReference>
<reference evidence="6 7" key="1">
    <citation type="submission" date="2022-10" db="EMBL/GenBank/DDBJ databases">
        <title>WGS assembly of Paspalum vaginatum 540-79.</title>
        <authorList>
            <person name="Sun G."/>
            <person name="Wase N."/>
            <person name="Shu S."/>
            <person name="Jenkins J."/>
            <person name="Zhou B."/>
            <person name="Torres-Rodriguez J."/>
            <person name="Chen C."/>
            <person name="Sandor L."/>
            <person name="Plott C."/>
            <person name="Yoshinga Y."/>
            <person name="Daum C."/>
            <person name="Qi P."/>
            <person name="Barry K."/>
            <person name="Lipzen A."/>
            <person name="Berry L."/>
            <person name="Pedersen C."/>
            <person name="Gottilla T."/>
            <person name="Foltz A."/>
            <person name="Yu H."/>
            <person name="O'Malley R."/>
            <person name="Zhang C."/>
            <person name="Devos K."/>
            <person name="Sigmon B."/>
            <person name="Yu B."/>
            <person name="Obata T."/>
            <person name="Schmutz J."/>
            <person name="Schnable J."/>
        </authorList>
    </citation>
    <scope>NUCLEOTIDE SEQUENCE [LARGE SCALE GENOMIC DNA]</scope>
    <source>
        <strain evidence="7">cv. 540-79</strain>
    </source>
</reference>
<evidence type="ECO:0000256" key="3">
    <source>
        <dbReference type="SAM" id="SignalP"/>
    </source>
</evidence>
<dbReference type="Gene3D" id="2.40.70.10">
    <property type="entry name" value="Acid Proteases"/>
    <property type="match status" value="2"/>
</dbReference>
<dbReference type="InterPro" id="IPR001461">
    <property type="entry name" value="Aspartic_peptidase_A1"/>
</dbReference>
<feature type="domain" description="Xylanase inhibitor C-terminal" evidence="4">
    <location>
        <begin position="273"/>
        <end position="372"/>
    </location>
</feature>
<dbReference type="PANTHER" id="PTHR13683">
    <property type="entry name" value="ASPARTYL PROTEASES"/>
    <property type="match status" value="1"/>
</dbReference>
<evidence type="ECO:0000313" key="7">
    <source>
        <dbReference type="Proteomes" id="UP001164776"/>
    </source>
</evidence>
<evidence type="ECO:0000259" key="5">
    <source>
        <dbReference type="Pfam" id="PF14543"/>
    </source>
</evidence>
<dbReference type="InterPro" id="IPR032799">
    <property type="entry name" value="TAXi_C"/>
</dbReference>
<organism evidence="6 7">
    <name type="scientific">Paspalum vaginatum</name>
    <name type="common">seashore paspalum</name>
    <dbReference type="NCBI Taxonomy" id="158149"/>
    <lineage>
        <taxon>Eukaryota</taxon>
        <taxon>Viridiplantae</taxon>
        <taxon>Streptophyta</taxon>
        <taxon>Embryophyta</taxon>
        <taxon>Tracheophyta</taxon>
        <taxon>Spermatophyta</taxon>
        <taxon>Magnoliopsida</taxon>
        <taxon>Liliopsida</taxon>
        <taxon>Poales</taxon>
        <taxon>Poaceae</taxon>
        <taxon>PACMAD clade</taxon>
        <taxon>Panicoideae</taxon>
        <taxon>Andropogonodae</taxon>
        <taxon>Paspaleae</taxon>
        <taxon>Paspalinae</taxon>
        <taxon>Paspalum</taxon>
    </lineage>
</organism>
<feature type="compositionally biased region" description="Basic residues" evidence="2">
    <location>
        <begin position="68"/>
        <end position="78"/>
    </location>
</feature>
<evidence type="ECO:0000256" key="2">
    <source>
        <dbReference type="SAM" id="MobiDB-lite"/>
    </source>
</evidence>
<name>A0A9W8CD59_9POAL</name>
<dbReference type="Proteomes" id="UP001164776">
    <property type="component" value="Unassembled WGS sequence"/>
</dbReference>
<evidence type="ECO:0008006" key="8">
    <source>
        <dbReference type="Google" id="ProtNLM"/>
    </source>
</evidence>
<protein>
    <recommendedName>
        <fullName evidence="8">Peptidase A1 domain-containing protein</fullName>
    </recommendedName>
</protein>
<dbReference type="SUPFAM" id="SSF50630">
    <property type="entry name" value="Acid proteases"/>
    <property type="match status" value="1"/>
</dbReference>
<dbReference type="InterPro" id="IPR032861">
    <property type="entry name" value="TAXi_N"/>
</dbReference>
<gene>
    <name evidence="6" type="ORF">BS78_K176200</name>
</gene>
<comment type="similarity">
    <text evidence="1">Belongs to the peptidase A1 family.</text>
</comment>
<dbReference type="AlphaFoldDB" id="A0A9W8CD59"/>
<sequence length="382" mass="40310">MIPVWPLLLLLLSASSRTADASPPLQARSIPNASRRLLRAQSEHSIVLQPRLAAADVLAMARARRFPPRPRRGYRRRPTCSLGRTGSAPTPFHPEEGRGLNGSSAAAADVTPSRPRWAAPCSPTSTYVVTVGLLGTPAVAQPRPCTSTRAARSRGCSAARAPPRYDRPGHVRHVTCSPYPCGSAACRALGAVSSSDKLTLTPAYAVDGFRFGCSHADPLFSALTAGLLGLSGGALSLVGHTAEKAFSYCLPPTERHSGFLTLRDKIGNIDAYYAVRLQGIMVAGRRLHVPPSVFAAGSVVDSGTVITRLPATANRALQAAFSEEMRMYPRVAPTNDFDMCFNLSGAGDVKLPSVALVFEGGATVELDPSGILFGGCLAFYST</sequence>
<feature type="domain" description="Xylanase inhibitor N-terminal" evidence="5">
    <location>
        <begin position="175"/>
        <end position="262"/>
    </location>
</feature>
<evidence type="ECO:0000259" key="4">
    <source>
        <dbReference type="Pfam" id="PF14541"/>
    </source>
</evidence>
<comment type="caution">
    <text evidence="6">The sequence shown here is derived from an EMBL/GenBank/DDBJ whole genome shotgun (WGS) entry which is preliminary data.</text>
</comment>
<dbReference type="PANTHER" id="PTHR13683:SF716">
    <property type="entry name" value="OS06G0119600 PROTEIN"/>
    <property type="match status" value="1"/>
</dbReference>
<dbReference type="Pfam" id="PF14543">
    <property type="entry name" value="TAXi_N"/>
    <property type="match status" value="1"/>
</dbReference>
<evidence type="ECO:0000256" key="1">
    <source>
        <dbReference type="ARBA" id="ARBA00007447"/>
    </source>
</evidence>
<dbReference type="InterPro" id="IPR021109">
    <property type="entry name" value="Peptidase_aspartic_dom_sf"/>
</dbReference>
<keyword evidence="7" id="KW-1185">Reference proteome</keyword>
<dbReference type="GO" id="GO:0004190">
    <property type="term" value="F:aspartic-type endopeptidase activity"/>
    <property type="evidence" value="ECO:0007669"/>
    <property type="project" value="InterPro"/>
</dbReference>
<keyword evidence="3" id="KW-0732">Signal</keyword>
<dbReference type="Pfam" id="PF14541">
    <property type="entry name" value="TAXi_C"/>
    <property type="match status" value="1"/>
</dbReference>
<dbReference type="OrthoDB" id="2747330at2759"/>
<feature type="chain" id="PRO_5040732614" description="Peptidase A1 domain-containing protein" evidence="3">
    <location>
        <begin position="22"/>
        <end position="382"/>
    </location>
</feature>
<proteinExistence type="inferred from homology"/>